<organism evidence="1 2">
    <name type="scientific">Apiospora arundinis</name>
    <dbReference type="NCBI Taxonomy" id="335852"/>
    <lineage>
        <taxon>Eukaryota</taxon>
        <taxon>Fungi</taxon>
        <taxon>Dikarya</taxon>
        <taxon>Ascomycota</taxon>
        <taxon>Pezizomycotina</taxon>
        <taxon>Sordariomycetes</taxon>
        <taxon>Xylariomycetidae</taxon>
        <taxon>Amphisphaeriales</taxon>
        <taxon>Apiosporaceae</taxon>
        <taxon>Apiospora</taxon>
    </lineage>
</organism>
<dbReference type="PANTHER" id="PTHR10099:SF1">
    <property type="entry name" value="PHOSPHORIBOSYLFORMYLGLYCINAMIDINE SYNTHASE"/>
    <property type="match status" value="1"/>
</dbReference>
<proteinExistence type="predicted"/>
<evidence type="ECO:0000313" key="1">
    <source>
        <dbReference type="EMBL" id="KAK8872430.1"/>
    </source>
</evidence>
<reference evidence="1 2" key="1">
    <citation type="journal article" date="2024" name="IMA Fungus">
        <title>Apiospora arundinis, a panoply of carbohydrate-active enzymes and secondary metabolites.</title>
        <authorList>
            <person name="Sorensen T."/>
            <person name="Petersen C."/>
            <person name="Muurmann A.T."/>
            <person name="Christiansen J.V."/>
            <person name="Brundto M.L."/>
            <person name="Overgaard C.K."/>
            <person name="Boysen A.T."/>
            <person name="Wollenberg R.D."/>
            <person name="Larsen T.O."/>
            <person name="Sorensen J.L."/>
            <person name="Nielsen K.L."/>
            <person name="Sondergaard T.E."/>
        </authorList>
    </citation>
    <scope>NUCLEOTIDE SEQUENCE [LARGE SCALE GENOMIC DNA]</scope>
    <source>
        <strain evidence="1 2">AAU 773</strain>
    </source>
</reference>
<dbReference type="Proteomes" id="UP001390339">
    <property type="component" value="Unassembled WGS sequence"/>
</dbReference>
<dbReference type="SUPFAM" id="SSF55326">
    <property type="entry name" value="PurM N-terminal domain-like"/>
    <property type="match status" value="1"/>
</dbReference>
<dbReference type="EMBL" id="JAPCWZ010000003">
    <property type="protein sequence ID" value="KAK8872430.1"/>
    <property type="molecule type" value="Genomic_DNA"/>
</dbReference>
<dbReference type="InterPro" id="IPR036921">
    <property type="entry name" value="PurM-like_N_sf"/>
</dbReference>
<gene>
    <name evidence="1" type="ORF">PGQ11_002944</name>
</gene>
<name>A0ABR2J468_9PEZI</name>
<accession>A0ABR2J468</accession>
<evidence type="ECO:0000313" key="2">
    <source>
        <dbReference type="Proteomes" id="UP001390339"/>
    </source>
</evidence>
<comment type="caution">
    <text evidence="1">The sequence shown here is derived from an EMBL/GenBank/DDBJ whole genome shotgun (WGS) entry which is preliminary data.</text>
</comment>
<dbReference type="PANTHER" id="PTHR10099">
    <property type="entry name" value="PHOSPHORIBOSYLFORMYLGLYCINAMIDINE SYNTHASE"/>
    <property type="match status" value="1"/>
</dbReference>
<protein>
    <submittedName>
        <fullName evidence="1">Phosphoribosylformylglycinamidine synthase</fullName>
    </submittedName>
</protein>
<keyword evidence="2" id="KW-1185">Reference proteome</keyword>
<sequence>MDIVLEAPIGSTCFNNEFGRPALTGVFRTLQTNARNPESQNYNGYHKLIMIAGGVGSVRPQHTLKDPAQVHEGADVIVLGKRMVEKGRCP</sequence>